<gene>
    <name evidence="2" type="ORF">Clacol_001096</name>
</gene>
<accession>A0AAV4ZYG2</accession>
<organism evidence="2 3">
    <name type="scientific">Clathrus columnatus</name>
    <dbReference type="NCBI Taxonomy" id="1419009"/>
    <lineage>
        <taxon>Eukaryota</taxon>
        <taxon>Fungi</taxon>
        <taxon>Dikarya</taxon>
        <taxon>Basidiomycota</taxon>
        <taxon>Agaricomycotina</taxon>
        <taxon>Agaricomycetes</taxon>
        <taxon>Phallomycetidae</taxon>
        <taxon>Phallales</taxon>
        <taxon>Clathraceae</taxon>
        <taxon>Clathrus</taxon>
    </lineage>
</organism>
<keyword evidence="1" id="KW-0812">Transmembrane</keyword>
<name>A0AAV4ZYG2_9AGAM</name>
<evidence type="ECO:0000256" key="1">
    <source>
        <dbReference type="SAM" id="Phobius"/>
    </source>
</evidence>
<evidence type="ECO:0000313" key="3">
    <source>
        <dbReference type="Proteomes" id="UP001050691"/>
    </source>
</evidence>
<protein>
    <submittedName>
        <fullName evidence="2">Uncharacterized protein</fullName>
    </submittedName>
</protein>
<dbReference type="AlphaFoldDB" id="A0AAV4ZYG2"/>
<keyword evidence="1" id="KW-0472">Membrane</keyword>
<dbReference type="EMBL" id="BPWL01000002">
    <property type="protein sequence ID" value="GJJ06900.1"/>
    <property type="molecule type" value="Genomic_DNA"/>
</dbReference>
<proteinExistence type="predicted"/>
<feature type="transmembrane region" description="Helical" evidence="1">
    <location>
        <begin position="41"/>
        <end position="61"/>
    </location>
</feature>
<reference evidence="2" key="1">
    <citation type="submission" date="2021-10" db="EMBL/GenBank/DDBJ databases">
        <title>De novo Genome Assembly of Clathrus columnatus (Basidiomycota, Fungi) Using Illumina and Nanopore Sequence Data.</title>
        <authorList>
            <person name="Ogiso-Tanaka E."/>
            <person name="Itagaki H."/>
            <person name="Hosoya T."/>
            <person name="Hosaka K."/>
        </authorList>
    </citation>
    <scope>NUCLEOTIDE SEQUENCE</scope>
    <source>
        <strain evidence="2">MO-923</strain>
    </source>
</reference>
<sequence length="156" mass="17556">MTRFNCQVWILVIYCSGYIGVGLSSALLTLRTIAFWNSNRIVVGVAISLYLLHISFLIYAMTQAHSIWDTATDACIELNTQHNLKNFLVTLSTDLALLAIMLSGIWDKRKEGGLWKLVYRQGILWVAGATFGQLPCVILTSLNYNVRFQKLPRSKA</sequence>
<comment type="caution">
    <text evidence="2">The sequence shown here is derived from an EMBL/GenBank/DDBJ whole genome shotgun (WGS) entry which is preliminary data.</text>
</comment>
<feature type="transmembrane region" description="Helical" evidence="1">
    <location>
        <begin position="6"/>
        <end position="29"/>
    </location>
</feature>
<keyword evidence="3" id="KW-1185">Reference proteome</keyword>
<feature type="transmembrane region" description="Helical" evidence="1">
    <location>
        <begin position="118"/>
        <end position="142"/>
    </location>
</feature>
<keyword evidence="1" id="KW-1133">Transmembrane helix</keyword>
<dbReference type="Proteomes" id="UP001050691">
    <property type="component" value="Unassembled WGS sequence"/>
</dbReference>
<feature type="transmembrane region" description="Helical" evidence="1">
    <location>
        <begin position="87"/>
        <end position="106"/>
    </location>
</feature>
<evidence type="ECO:0000313" key="2">
    <source>
        <dbReference type="EMBL" id="GJJ06900.1"/>
    </source>
</evidence>